<sequence length="700" mass="73136">MVEYRVNGYQNNWQREPHIAALPDGGWIIVYEGYFNNYDDSDLNFTYVAAQRYNADGTLRGPETIISAIDDTVSSDASIAVLKDGGYVVTWSFAADDDIFTNGARTCAQVFNANGSVRSGVITADVATSFRTIAPDVVARGDGGFSLSWGIESSGGPTFDDVRVRHYSASGQAISGDLRLNTKEAEFDQLVTRTATLSDGRAIVIWGSEATIDDGGAGDNDVRASLIGANGRVLKGDFHLLRTTGSAGTEQNSGYDVAALANGGFAVVAEDCAFRYDDDLDGRFLMLATFNAAGTRTMLKRAVHIPSHSFEDASLTQLATGEIMVTWSTYGPDSGDGRDVFGRLFSVSGTTLTRAFEISTNRFSYDNQETPEVAALRGGGFVVTYMSESIDSDHDGVAMRVFGRGTAGHDVLGVDATGTLAGLGGNDRLTGDRRANVLDGGGGNDRLFGLDGNDRLRGGSGNDVMEGGTGNDTPIGDGGNDVLAGHAGNDFLQGGQGNDVLNGGRGVDTALYSGPAAVMVRLSMTAQQNTGHGMDRLIGIENVTSGPGRDLLVGNSLANRLAGGAGNDSIRGGDGADWIIGGRGADTLWGSLSSVGDGDRDTFVFTSPADARIGAKAADRIVGFERGLDRISLSAIDADPGAAGNQAFDWGGARPTAHGVWVTATGSTRVVNIDVSGDARPDMQIYLTEMTGFNAGDLLL</sequence>
<evidence type="ECO:0000256" key="3">
    <source>
        <dbReference type="ARBA" id="ARBA00022525"/>
    </source>
</evidence>
<accession>A0ABS1S8K9</accession>
<dbReference type="Proteomes" id="UP000644749">
    <property type="component" value="Unassembled WGS sequence"/>
</dbReference>
<evidence type="ECO:0000313" key="6">
    <source>
        <dbReference type="EMBL" id="MBL3674002.1"/>
    </source>
</evidence>
<dbReference type="InterPro" id="IPR013858">
    <property type="entry name" value="Peptidase_M10B_C"/>
</dbReference>
<comment type="cofactor">
    <cofactor evidence="1">
        <name>Ca(2+)</name>
        <dbReference type="ChEBI" id="CHEBI:29108"/>
    </cofactor>
</comment>
<dbReference type="PANTHER" id="PTHR38340">
    <property type="entry name" value="S-LAYER PROTEIN"/>
    <property type="match status" value="1"/>
</dbReference>
<dbReference type="SUPFAM" id="SSF51120">
    <property type="entry name" value="beta-Roll"/>
    <property type="match status" value="2"/>
</dbReference>
<dbReference type="Pfam" id="PF00353">
    <property type="entry name" value="HemolysinCabind"/>
    <property type="match status" value="3"/>
</dbReference>
<name>A0ABS1S8K9_9RHOB</name>
<keyword evidence="4" id="KW-0677">Repeat</keyword>
<evidence type="ECO:0000256" key="1">
    <source>
        <dbReference type="ARBA" id="ARBA00001913"/>
    </source>
</evidence>
<feature type="domain" description="Peptidase M10 serralysin C-terminal" evidence="5">
    <location>
        <begin position="540"/>
        <end position="688"/>
    </location>
</feature>
<evidence type="ECO:0000256" key="2">
    <source>
        <dbReference type="ARBA" id="ARBA00004613"/>
    </source>
</evidence>
<dbReference type="Gene3D" id="2.150.10.10">
    <property type="entry name" value="Serralysin-like metalloprotease, C-terminal"/>
    <property type="match status" value="2"/>
</dbReference>
<dbReference type="RefSeq" id="WP_191310350.1">
    <property type="nucleotide sequence ID" value="NZ_BNCL01000008.1"/>
</dbReference>
<evidence type="ECO:0000256" key="4">
    <source>
        <dbReference type="ARBA" id="ARBA00022737"/>
    </source>
</evidence>
<dbReference type="InterPro" id="IPR018511">
    <property type="entry name" value="Hemolysin-typ_Ca-bd_CS"/>
</dbReference>
<comment type="caution">
    <text evidence="6">The sequence shown here is derived from an EMBL/GenBank/DDBJ whole genome shotgun (WGS) entry which is preliminary data.</text>
</comment>
<dbReference type="PRINTS" id="PR00313">
    <property type="entry name" value="CABNDNGRPT"/>
</dbReference>
<dbReference type="Pfam" id="PF08548">
    <property type="entry name" value="Peptidase_M10_C"/>
    <property type="match status" value="1"/>
</dbReference>
<reference evidence="6 7" key="1">
    <citation type="submission" date="2021-01" db="EMBL/GenBank/DDBJ databases">
        <title>011410 draft genome.</title>
        <authorList>
            <person name="Lang L."/>
        </authorList>
    </citation>
    <scope>NUCLEOTIDE SEQUENCE [LARGE SCALE GENOMIC DNA]</scope>
    <source>
        <strain evidence="6 7">KCTC 42845</strain>
    </source>
</reference>
<dbReference type="InterPro" id="IPR011049">
    <property type="entry name" value="Serralysin-like_metalloprot_C"/>
</dbReference>
<gene>
    <name evidence="6" type="ORF">JL111_10945</name>
</gene>
<keyword evidence="3" id="KW-0964">Secreted</keyword>
<dbReference type="PANTHER" id="PTHR38340:SF1">
    <property type="entry name" value="S-LAYER PROTEIN"/>
    <property type="match status" value="1"/>
</dbReference>
<evidence type="ECO:0000259" key="5">
    <source>
        <dbReference type="Pfam" id="PF08548"/>
    </source>
</evidence>
<comment type="subcellular location">
    <subcellularLocation>
        <location evidence="2">Secreted</location>
    </subcellularLocation>
</comment>
<proteinExistence type="predicted"/>
<dbReference type="InterPro" id="IPR001343">
    <property type="entry name" value="Hemolysn_Ca-bd"/>
</dbReference>
<organism evidence="6 7">
    <name type="scientific">Paracoccus aerius</name>
    <dbReference type="NCBI Taxonomy" id="1915382"/>
    <lineage>
        <taxon>Bacteria</taxon>
        <taxon>Pseudomonadati</taxon>
        <taxon>Pseudomonadota</taxon>
        <taxon>Alphaproteobacteria</taxon>
        <taxon>Rhodobacterales</taxon>
        <taxon>Paracoccaceae</taxon>
        <taxon>Paracoccus</taxon>
    </lineage>
</organism>
<keyword evidence="7" id="KW-1185">Reference proteome</keyword>
<dbReference type="PROSITE" id="PS00330">
    <property type="entry name" value="HEMOLYSIN_CALCIUM"/>
    <property type="match status" value="3"/>
</dbReference>
<protein>
    <submittedName>
        <fullName evidence="6">M10 family metallopeptidase C-terminal domain-containing protein</fullName>
    </submittedName>
</protein>
<dbReference type="InterPro" id="IPR050557">
    <property type="entry name" value="RTX_toxin/Mannuronan_C5-epim"/>
</dbReference>
<dbReference type="EMBL" id="JAESHT010000008">
    <property type="protein sequence ID" value="MBL3674002.1"/>
    <property type="molecule type" value="Genomic_DNA"/>
</dbReference>
<evidence type="ECO:0000313" key="7">
    <source>
        <dbReference type="Proteomes" id="UP000644749"/>
    </source>
</evidence>